<reference evidence="2" key="1">
    <citation type="submission" date="2019-09" db="EMBL/GenBank/DDBJ databases">
        <authorList>
            <person name="Li J."/>
        </authorList>
    </citation>
    <scope>NUCLEOTIDE SEQUENCE [LARGE SCALE GENOMIC DNA]</scope>
    <source>
        <strain evidence="2">NRBC 14897</strain>
    </source>
</reference>
<evidence type="ECO:0000256" key="1">
    <source>
        <dbReference type="SAM" id="SignalP"/>
    </source>
</evidence>
<proteinExistence type="predicted"/>
<dbReference type="Gene3D" id="3.40.50.1820">
    <property type="entry name" value="alpha/beta hydrolase"/>
    <property type="match status" value="1"/>
</dbReference>
<feature type="chain" id="PRO_5025067330" evidence="1">
    <location>
        <begin position="27"/>
        <end position="317"/>
    </location>
</feature>
<feature type="signal peptide" evidence="1">
    <location>
        <begin position="1"/>
        <end position="26"/>
    </location>
</feature>
<keyword evidence="1" id="KW-0732">Signal</keyword>
<keyword evidence="2" id="KW-0378">Hydrolase</keyword>
<evidence type="ECO:0000313" key="3">
    <source>
        <dbReference type="Proteomes" id="UP001515100"/>
    </source>
</evidence>
<dbReference type="SUPFAM" id="SSF53474">
    <property type="entry name" value="alpha/beta-Hydrolases"/>
    <property type="match status" value="1"/>
</dbReference>
<dbReference type="Pfam" id="PF01674">
    <property type="entry name" value="Lipase_2"/>
    <property type="match status" value="1"/>
</dbReference>
<dbReference type="OrthoDB" id="8871309at2"/>
<gene>
    <name evidence="2" type="ORF">ESP62_005655</name>
</gene>
<comment type="caution">
    <text evidence="2">The sequence shown here is derived from an EMBL/GenBank/DDBJ whole genome shotgun (WGS) entry which is preliminary data.</text>
</comment>
<dbReference type="GO" id="GO:0016042">
    <property type="term" value="P:lipid catabolic process"/>
    <property type="evidence" value="ECO:0007669"/>
    <property type="project" value="InterPro"/>
</dbReference>
<dbReference type="Proteomes" id="UP001515100">
    <property type="component" value="Unassembled WGS sequence"/>
</dbReference>
<dbReference type="EMBL" id="SDPP02000001">
    <property type="protein sequence ID" value="KAA1380656.1"/>
    <property type="molecule type" value="Genomic_DNA"/>
</dbReference>
<name>A0A641ARC1_9ACTN</name>
<organism evidence="2 3">
    <name type="scientific">Aeromicrobium fastidiosum</name>
    <dbReference type="NCBI Taxonomy" id="52699"/>
    <lineage>
        <taxon>Bacteria</taxon>
        <taxon>Bacillati</taxon>
        <taxon>Actinomycetota</taxon>
        <taxon>Actinomycetes</taxon>
        <taxon>Propionibacteriales</taxon>
        <taxon>Nocardioidaceae</taxon>
        <taxon>Aeromicrobium</taxon>
    </lineage>
</organism>
<dbReference type="PANTHER" id="PTHR37574:SF1">
    <property type="entry name" value="LIPASE B"/>
    <property type="match status" value="1"/>
</dbReference>
<accession>A0A641ARC1</accession>
<evidence type="ECO:0000313" key="2">
    <source>
        <dbReference type="EMBL" id="KAA1380656.1"/>
    </source>
</evidence>
<dbReference type="PANTHER" id="PTHR37574">
    <property type="entry name" value="LIPASE B"/>
    <property type="match status" value="1"/>
</dbReference>
<dbReference type="AlphaFoldDB" id="A0A641ARC1"/>
<dbReference type="GO" id="GO:0016787">
    <property type="term" value="F:hydrolase activity"/>
    <property type="evidence" value="ECO:0007669"/>
    <property type="project" value="UniProtKB-KW"/>
</dbReference>
<dbReference type="InterPro" id="IPR002918">
    <property type="entry name" value="Lipase_EstA/Esterase_EstB"/>
</dbReference>
<sequence length="317" mass="33146">MTFRRISLALTALAVSLGLSAQPATAAPAPLPVPYTFLTSAVIAGLGIDADPPGANNWSCKPSAAHPRPVVLVHGLIGNKATNWQTFSPLLANNGYCVFALTYGQLPQVTTPANQVFGGLTAMEKSAAQLATFIERVKTATGSATVDILGHSEGTVVPNYYAKFLGGAKNIHSYVSIAPIWHGTDPAALDTLVRIGTPFGISGPAISLLEPYFASGPQLLAGSDFIKKMRSDGGPAVAGISYTNIVTRYDELVVPYTSGIEPGMTNLVVQDYCGLDLSEHFQIVADPVAAALVLNALDPAHPRPVPCRLVLPFVGTL</sequence>
<keyword evidence="3" id="KW-1185">Reference proteome</keyword>
<protein>
    <submittedName>
        <fullName evidence="2">Alpha/beta fold hydrolase</fullName>
    </submittedName>
</protein>
<dbReference type="RefSeq" id="WP_129181342.1">
    <property type="nucleotide sequence ID" value="NZ_JAGIOG010000001.1"/>
</dbReference>
<dbReference type="InterPro" id="IPR053228">
    <property type="entry name" value="Stereospecific_Lipase"/>
</dbReference>
<dbReference type="InterPro" id="IPR029058">
    <property type="entry name" value="AB_hydrolase_fold"/>
</dbReference>